<dbReference type="OrthoDB" id="1918685at2759"/>
<evidence type="ECO:0000256" key="5">
    <source>
        <dbReference type="ARBA" id="ARBA00023242"/>
    </source>
</evidence>
<dbReference type="SMART" id="SM00298">
    <property type="entry name" value="CHROMO"/>
    <property type="match status" value="1"/>
</dbReference>
<gene>
    <name evidence="8" type="primary">Cbx8</name>
    <name evidence="10" type="synonym">cbx8a</name>
</gene>
<feature type="region of interest" description="Disordered" evidence="6">
    <location>
        <begin position="264"/>
        <end position="319"/>
    </location>
</feature>
<evidence type="ECO:0000313" key="10">
    <source>
        <dbReference type="RefSeq" id="XP_017317297.1"/>
    </source>
</evidence>
<keyword evidence="2" id="KW-0678">Repressor</keyword>
<keyword evidence="5" id="KW-0539">Nucleus</keyword>
<dbReference type="PROSITE" id="PS50013">
    <property type="entry name" value="CHROMO_2"/>
    <property type="match status" value="1"/>
</dbReference>
<reference evidence="10" key="3">
    <citation type="submission" date="2025-04" db="UniProtKB">
        <authorList>
            <consortium name="RefSeq"/>
        </authorList>
    </citation>
    <scope>IDENTIFICATION</scope>
    <source>
        <tissue evidence="10">Blood</tissue>
    </source>
</reference>
<comment type="subcellular location">
    <subcellularLocation>
        <location evidence="1">Nucleus</location>
    </subcellularLocation>
</comment>
<dbReference type="Proteomes" id="UP000221080">
    <property type="component" value="Chromosome 2"/>
</dbReference>
<feature type="domain" description="Chromo" evidence="7">
    <location>
        <begin position="11"/>
        <end position="69"/>
    </location>
</feature>
<keyword evidence="9" id="KW-1185">Reference proteome</keyword>
<dbReference type="KEGG" id="ipu:108261002"/>
<dbReference type="CTD" id="100150672"/>
<dbReference type="InterPro" id="IPR023780">
    <property type="entry name" value="Chromo_domain"/>
</dbReference>
<dbReference type="FunFam" id="2.40.50.40:FF:000006">
    <property type="entry name" value="Chromobox protein homolog 7"/>
    <property type="match status" value="1"/>
</dbReference>
<evidence type="ECO:0000313" key="9">
    <source>
        <dbReference type="Proteomes" id="UP000221080"/>
    </source>
</evidence>
<dbReference type="GeneID" id="108261002"/>
<dbReference type="InterPro" id="IPR023779">
    <property type="entry name" value="Chromodomain_CS"/>
</dbReference>
<dbReference type="PANTHER" id="PTHR46389">
    <property type="entry name" value="POLYCOMB GROUP PROTEIN PC"/>
    <property type="match status" value="1"/>
</dbReference>
<feature type="region of interest" description="Disordered" evidence="6">
    <location>
        <begin position="125"/>
        <end position="198"/>
    </location>
</feature>
<proteinExistence type="evidence at transcript level"/>
<dbReference type="InterPro" id="IPR033773">
    <property type="entry name" value="CBX7_C"/>
</dbReference>
<dbReference type="PANTHER" id="PTHR46389:SF1">
    <property type="entry name" value="CHROMOBOX PROTEIN HOMOLOG 8"/>
    <property type="match status" value="1"/>
</dbReference>
<keyword evidence="4" id="KW-0804">Transcription</keyword>
<dbReference type="CDD" id="cd18648">
    <property type="entry name" value="CD_Cbx6"/>
    <property type="match status" value="1"/>
</dbReference>
<dbReference type="GO" id="GO:0035102">
    <property type="term" value="C:PRC1 complex"/>
    <property type="evidence" value="ECO:0007669"/>
    <property type="project" value="TreeGrafter"/>
</dbReference>
<dbReference type="OMA" id="RLHHHGE"/>
<dbReference type="Gene3D" id="2.40.50.40">
    <property type="match status" value="1"/>
</dbReference>
<organism evidence="8">
    <name type="scientific">Ictalurus punctatus</name>
    <name type="common">Channel catfish</name>
    <name type="synonym">Silurus punctatus</name>
    <dbReference type="NCBI Taxonomy" id="7998"/>
    <lineage>
        <taxon>Eukaryota</taxon>
        <taxon>Metazoa</taxon>
        <taxon>Chordata</taxon>
        <taxon>Craniata</taxon>
        <taxon>Vertebrata</taxon>
        <taxon>Euteleostomi</taxon>
        <taxon>Actinopterygii</taxon>
        <taxon>Neopterygii</taxon>
        <taxon>Teleostei</taxon>
        <taxon>Ostariophysi</taxon>
        <taxon>Siluriformes</taxon>
        <taxon>Ictaluridae</taxon>
        <taxon>Ictalurus</taxon>
    </lineage>
</organism>
<dbReference type="EMBL" id="JT406912">
    <property type="protein sequence ID" value="AHH37779.1"/>
    <property type="molecule type" value="mRNA"/>
</dbReference>
<dbReference type="SUPFAM" id="SSF54160">
    <property type="entry name" value="Chromo domain-like"/>
    <property type="match status" value="1"/>
</dbReference>
<feature type="compositionally biased region" description="Low complexity" evidence="6">
    <location>
        <begin position="178"/>
        <end position="190"/>
    </location>
</feature>
<evidence type="ECO:0000256" key="2">
    <source>
        <dbReference type="ARBA" id="ARBA00022491"/>
    </source>
</evidence>
<evidence type="ECO:0000256" key="4">
    <source>
        <dbReference type="ARBA" id="ARBA00023163"/>
    </source>
</evidence>
<keyword evidence="3" id="KW-0805">Transcription regulation</keyword>
<dbReference type="PRINTS" id="PR00504">
    <property type="entry name" value="CHROMODOMAIN"/>
</dbReference>
<dbReference type="InterPro" id="IPR017984">
    <property type="entry name" value="Chromo_dom_subgr"/>
</dbReference>
<evidence type="ECO:0000256" key="1">
    <source>
        <dbReference type="ARBA" id="ARBA00004123"/>
    </source>
</evidence>
<evidence type="ECO:0000256" key="6">
    <source>
        <dbReference type="SAM" id="MobiDB-lite"/>
    </source>
</evidence>
<dbReference type="PROSITE" id="PS00598">
    <property type="entry name" value="CHROMO_1"/>
    <property type="match status" value="1"/>
</dbReference>
<reference evidence="9" key="2">
    <citation type="journal article" date="2016" name="Nat. Commun.">
        <title>The channel catfish genome sequence provides insights into the evolution of scale formation in teleosts.</title>
        <authorList>
            <person name="Liu Z."/>
            <person name="Liu S."/>
            <person name="Yao J."/>
            <person name="Bao L."/>
            <person name="Zhang J."/>
            <person name="Li Y."/>
            <person name="Jiang C."/>
            <person name="Sun L."/>
            <person name="Wang R."/>
            <person name="Zhang Y."/>
            <person name="Zhou T."/>
            <person name="Zeng Q."/>
            <person name="Fu Q."/>
            <person name="Gao S."/>
            <person name="Li N."/>
            <person name="Koren S."/>
            <person name="Jiang Y."/>
            <person name="Zimin A."/>
            <person name="Xu P."/>
            <person name="Phillippy A.M."/>
            <person name="Geng X."/>
            <person name="Song L."/>
            <person name="Sun F."/>
            <person name="Li C."/>
            <person name="Wang X."/>
            <person name="Chen A."/>
            <person name="Jin Y."/>
            <person name="Yuan Z."/>
            <person name="Yang Y."/>
            <person name="Tan S."/>
            <person name="Peatman E."/>
            <person name="Lu J."/>
            <person name="Qin Z."/>
            <person name="Dunham R."/>
            <person name="Li Z."/>
            <person name="Sonstegard T."/>
            <person name="Feng J."/>
            <person name="Danzmann R.G."/>
            <person name="Schroeder S."/>
            <person name="Scheffler B."/>
            <person name="Duke M.V."/>
            <person name="Ballard L."/>
            <person name="Kucuktas H."/>
            <person name="Kaltenboeck L."/>
            <person name="Liu H."/>
            <person name="Armbruster J."/>
            <person name="Xie Y."/>
            <person name="Kirby M.L."/>
            <person name="Tian Y."/>
            <person name="Flanagan M.E."/>
            <person name="Mu W."/>
            <person name="Waldbieser G.C."/>
        </authorList>
    </citation>
    <scope>NUCLEOTIDE SEQUENCE [LARGE SCALE GENOMIC DNA]</scope>
    <source>
        <strain evidence="9">SDA103</strain>
    </source>
</reference>
<dbReference type="Pfam" id="PF17218">
    <property type="entry name" value="CBX7_C"/>
    <property type="match status" value="1"/>
</dbReference>
<dbReference type="GO" id="GO:0003682">
    <property type="term" value="F:chromatin binding"/>
    <property type="evidence" value="ECO:0007669"/>
    <property type="project" value="TreeGrafter"/>
</dbReference>
<dbReference type="RefSeq" id="XP_017317297.1">
    <property type="nucleotide sequence ID" value="XM_017461808.3"/>
</dbReference>
<sequence>MELSAVGERVFAAESIIKRRIRRGRMEYLVKWKGWSQKYSTWEPEENILDERLFAAFDERERERELYGPKKRGPKPETFLLKAKAKAKSDEFRREMSREIRVSFPVAEPVVTPRAREGLRTVVPTIFPPSTVNRGESVRVRSPEPERRPRPPLSPTHSLLDPVNTPKKRGPKPKLRFPVSAPSSSYSPTESLKRRADEHLSFSPAKMSRPAHHSGESSNCSLIQLTQRFQAESGKSPKQLGCGSSGSVALGGTLRKTAHDMLRHGTKHFSSGPSVAHTKRKHLSKNSLFQPDDLPIDRLSPKYPVPQNPGDEDEESWSPCLKNMEKITVTDITSNSLTVTIKESSTDQGFFKEQR</sequence>
<evidence type="ECO:0000256" key="3">
    <source>
        <dbReference type="ARBA" id="ARBA00023015"/>
    </source>
</evidence>
<protein>
    <submittedName>
        <fullName evidence="8">Chromobox protein 8</fullName>
    </submittedName>
    <submittedName>
        <fullName evidence="10">Chromobox protein homolog 8a isoform X1</fullName>
    </submittedName>
</protein>
<dbReference type="STRING" id="7998.ENSIPUP00000008219"/>
<dbReference type="Pfam" id="PF00385">
    <property type="entry name" value="Chromo"/>
    <property type="match status" value="1"/>
</dbReference>
<dbReference type="GeneTree" id="ENSGT00940000158476"/>
<accession>W5U8B9</accession>
<dbReference type="InterPro" id="IPR000953">
    <property type="entry name" value="Chromo/chromo_shadow_dom"/>
</dbReference>
<name>W5U8B9_ICTPU</name>
<dbReference type="InterPro" id="IPR052458">
    <property type="entry name" value="PcG_PRC1-like_component"/>
</dbReference>
<reference evidence="8" key="1">
    <citation type="journal article" date="2012" name="BMC Genomics">
        <title>Efficient assembly and annotation of the transcriptome of catfish by RNA-Seq analysis of a doubled haploid homozygote.</title>
        <authorList>
            <person name="Liu S."/>
            <person name="Zhang Y."/>
            <person name="Zhou Z."/>
            <person name="Waldbieser G."/>
            <person name="Sun F."/>
            <person name="Lu J."/>
            <person name="Zhang J."/>
            <person name="Jiang Y."/>
            <person name="Zhang H."/>
            <person name="Wang X."/>
            <person name="Rajendran K.V."/>
            <person name="Khoo L."/>
            <person name="Kucuktas H."/>
            <person name="Peatman E."/>
            <person name="Liu Z."/>
        </authorList>
    </citation>
    <scope>NUCLEOTIDE SEQUENCE</scope>
    <source>
        <tissue evidence="8">Mixed</tissue>
    </source>
</reference>
<feature type="compositionally biased region" description="Basic residues" evidence="6">
    <location>
        <begin position="166"/>
        <end position="175"/>
    </location>
</feature>
<evidence type="ECO:0000259" key="7">
    <source>
        <dbReference type="PROSITE" id="PS50013"/>
    </source>
</evidence>
<feature type="compositionally biased region" description="Basic and acidic residues" evidence="6">
    <location>
        <begin position="136"/>
        <end position="149"/>
    </location>
</feature>
<dbReference type="GO" id="GO:0000122">
    <property type="term" value="P:negative regulation of transcription by RNA polymerase II"/>
    <property type="evidence" value="ECO:0007669"/>
    <property type="project" value="TreeGrafter"/>
</dbReference>
<dbReference type="AlphaFoldDB" id="W5U8B9"/>
<dbReference type="InterPro" id="IPR016197">
    <property type="entry name" value="Chromo-like_dom_sf"/>
</dbReference>
<dbReference type="GO" id="GO:0000785">
    <property type="term" value="C:chromatin"/>
    <property type="evidence" value="ECO:0007669"/>
    <property type="project" value="TreeGrafter"/>
</dbReference>
<evidence type="ECO:0000313" key="8">
    <source>
        <dbReference type="EMBL" id="AHH37779.1"/>
    </source>
</evidence>